<comment type="cofactor">
    <cofactor evidence="6">
        <name>[2Fe-2S] cluster</name>
        <dbReference type="ChEBI" id="CHEBI:190135"/>
    </cofactor>
</comment>
<dbReference type="InterPro" id="IPR001041">
    <property type="entry name" value="2Fe-2S_ferredoxin-type"/>
</dbReference>
<dbReference type="PRINTS" id="PR00355">
    <property type="entry name" value="ADRENODOXIN"/>
</dbReference>
<dbReference type="Pfam" id="PF00111">
    <property type="entry name" value="Fer2"/>
    <property type="match status" value="1"/>
</dbReference>
<feature type="domain" description="2Fe-2S ferredoxin-type" evidence="7">
    <location>
        <begin position="13"/>
        <end position="89"/>
    </location>
</feature>
<organism evidence="8 9">
    <name type="scientific">Yinghuangia aomiensis</name>
    <dbReference type="NCBI Taxonomy" id="676205"/>
    <lineage>
        <taxon>Bacteria</taxon>
        <taxon>Bacillati</taxon>
        <taxon>Actinomycetota</taxon>
        <taxon>Actinomycetes</taxon>
        <taxon>Kitasatosporales</taxon>
        <taxon>Streptomycetaceae</taxon>
        <taxon>Yinghuangia</taxon>
    </lineage>
</organism>
<dbReference type="CDD" id="cd00207">
    <property type="entry name" value="fer2"/>
    <property type="match status" value="1"/>
</dbReference>
<keyword evidence="3" id="KW-0479">Metal-binding</keyword>
<evidence type="ECO:0000313" key="9">
    <source>
        <dbReference type="Proteomes" id="UP001500466"/>
    </source>
</evidence>
<sequence length="106" mass="11165">MTGGVVHVTAADGTRSAVDARFGVRLMPELRAARVGVIGMCGGNAACGTCHVYVDEAWQAAVGAVTEDELDMLDELSSSDTRSRLACRITFRAELDGIELTVAPHD</sequence>
<dbReference type="RefSeq" id="WP_345679709.1">
    <property type="nucleotide sequence ID" value="NZ_BAABHS010000034.1"/>
</dbReference>
<protein>
    <submittedName>
        <fullName evidence="8">2Fe-2S iron-sulfur cluster-binding protein</fullName>
    </submittedName>
</protein>
<dbReference type="SUPFAM" id="SSF54292">
    <property type="entry name" value="2Fe-2S ferredoxin-like"/>
    <property type="match status" value="1"/>
</dbReference>
<evidence type="ECO:0000256" key="3">
    <source>
        <dbReference type="ARBA" id="ARBA00022723"/>
    </source>
</evidence>
<comment type="caution">
    <text evidence="8">The sequence shown here is derived from an EMBL/GenBank/DDBJ whole genome shotgun (WGS) entry which is preliminary data.</text>
</comment>
<dbReference type="PANTHER" id="PTHR23426:SF65">
    <property type="entry name" value="FERREDOXIN-2, MITOCHONDRIAL"/>
    <property type="match status" value="1"/>
</dbReference>
<comment type="similarity">
    <text evidence="1">Belongs to the adrenodoxin/putidaredoxin family.</text>
</comment>
<dbReference type="PANTHER" id="PTHR23426">
    <property type="entry name" value="FERREDOXIN/ADRENODOXIN"/>
    <property type="match status" value="1"/>
</dbReference>
<accession>A0ABP9I4I4</accession>
<evidence type="ECO:0000259" key="7">
    <source>
        <dbReference type="Pfam" id="PF00111"/>
    </source>
</evidence>
<keyword evidence="5" id="KW-0411">Iron-sulfur</keyword>
<dbReference type="InterPro" id="IPR001055">
    <property type="entry name" value="Adrenodoxin-like"/>
</dbReference>
<keyword evidence="4" id="KW-0408">Iron</keyword>
<proteinExistence type="inferred from homology"/>
<dbReference type="InterPro" id="IPR036010">
    <property type="entry name" value="2Fe-2S_ferredoxin-like_sf"/>
</dbReference>
<evidence type="ECO:0000256" key="5">
    <source>
        <dbReference type="ARBA" id="ARBA00023014"/>
    </source>
</evidence>
<evidence type="ECO:0000256" key="4">
    <source>
        <dbReference type="ARBA" id="ARBA00023004"/>
    </source>
</evidence>
<evidence type="ECO:0000256" key="6">
    <source>
        <dbReference type="ARBA" id="ARBA00034078"/>
    </source>
</evidence>
<keyword evidence="9" id="KW-1185">Reference proteome</keyword>
<evidence type="ECO:0000256" key="1">
    <source>
        <dbReference type="ARBA" id="ARBA00010914"/>
    </source>
</evidence>
<reference evidence="9" key="1">
    <citation type="journal article" date="2019" name="Int. J. Syst. Evol. Microbiol.">
        <title>The Global Catalogue of Microorganisms (GCM) 10K type strain sequencing project: providing services to taxonomists for standard genome sequencing and annotation.</title>
        <authorList>
            <consortium name="The Broad Institute Genomics Platform"/>
            <consortium name="The Broad Institute Genome Sequencing Center for Infectious Disease"/>
            <person name="Wu L."/>
            <person name="Ma J."/>
        </authorList>
    </citation>
    <scope>NUCLEOTIDE SEQUENCE [LARGE SCALE GENOMIC DNA]</scope>
    <source>
        <strain evidence="9">JCM 17986</strain>
    </source>
</reference>
<dbReference type="Proteomes" id="UP001500466">
    <property type="component" value="Unassembled WGS sequence"/>
</dbReference>
<evidence type="ECO:0000256" key="2">
    <source>
        <dbReference type="ARBA" id="ARBA00022714"/>
    </source>
</evidence>
<dbReference type="EMBL" id="BAABHS010000034">
    <property type="protein sequence ID" value="GAA4988044.1"/>
    <property type="molecule type" value="Genomic_DNA"/>
</dbReference>
<evidence type="ECO:0000313" key="8">
    <source>
        <dbReference type="EMBL" id="GAA4988044.1"/>
    </source>
</evidence>
<dbReference type="Gene3D" id="3.10.20.30">
    <property type="match status" value="1"/>
</dbReference>
<gene>
    <name evidence="8" type="ORF">GCM10023205_68720</name>
</gene>
<name>A0ABP9I4I4_9ACTN</name>
<dbReference type="InterPro" id="IPR012675">
    <property type="entry name" value="Beta-grasp_dom_sf"/>
</dbReference>
<keyword evidence="2" id="KW-0001">2Fe-2S</keyword>